<dbReference type="CDD" id="cd04186">
    <property type="entry name" value="GT_2_like_c"/>
    <property type="match status" value="1"/>
</dbReference>
<dbReference type="EMBL" id="LSTQ01000001">
    <property type="protein sequence ID" value="OAH32488.1"/>
    <property type="molecule type" value="Genomic_DNA"/>
</dbReference>
<dbReference type="Pfam" id="PF00535">
    <property type="entry name" value="Glycos_transf_2"/>
    <property type="match status" value="1"/>
</dbReference>
<accession>A0A177IUJ2</accession>
<keyword evidence="3" id="KW-1185">Reference proteome</keyword>
<feature type="domain" description="Glycosyltransferase 2-like" evidence="1">
    <location>
        <begin position="32"/>
        <end position="150"/>
    </location>
</feature>
<dbReference type="OrthoDB" id="9771846at2"/>
<protein>
    <submittedName>
        <fullName evidence="2">Alpha-D-GlcNAc-diphosphoryl polyprenol, alpha-3-L-rhamnosyl transferase</fullName>
    </submittedName>
</protein>
<dbReference type="AlphaFoldDB" id="A0A177IUJ2"/>
<sequence length="312" mass="34314">MAESLGTLRAIVNDSTSFSTPSEPGNRAPLGIVTVTYSPGEYLGRFIDSIPTAVSQKARVVLADNGSTDGVPERTAEQYEWVEFLDTGGNLGYGGGMNAGANALRPMREAGEIDTEYLLLVNPDVEFNAGSIDKLIACARRWDKAGSVGPKIVEPDGTIYPSARAIPSIINGIGHSIFADIWPSNPWSQAYRDDDDMDTERVSGWLSGSCLLVRWDAFDAIGGFDERYFMYLEDIDLADRMSRAGYLNIFCPDATINHAQGHSTAVHSKKMLRAHHDSAYRFISDRHPKPWQAPLRWVIKTGLQVRSRLLSS</sequence>
<proteinExistence type="predicted"/>
<comment type="caution">
    <text evidence="2">The sequence shown here is derived from an EMBL/GenBank/DDBJ whole genome shotgun (WGS) entry which is preliminary data.</text>
</comment>
<gene>
    <name evidence="2" type="ORF">AYJ05_02090</name>
</gene>
<dbReference type="PANTHER" id="PTHR43179:SF7">
    <property type="entry name" value="RHAMNOSYLTRANSFERASE WBBL"/>
    <property type="match status" value="1"/>
</dbReference>
<dbReference type="SUPFAM" id="SSF53448">
    <property type="entry name" value="Nucleotide-diphospho-sugar transferases"/>
    <property type="match status" value="1"/>
</dbReference>
<reference evidence="3" key="1">
    <citation type="submission" date="2016-02" db="EMBL/GenBank/DDBJ databases">
        <authorList>
            <person name="Kaur G."/>
            <person name="Nair G.R."/>
            <person name="Mayilraj S."/>
        </authorList>
    </citation>
    <scope>NUCLEOTIDE SEQUENCE [LARGE SCALE GENOMIC DNA]</scope>
    <source>
        <strain evidence="3">GA-15</strain>
    </source>
</reference>
<dbReference type="STRING" id="1705.CA21670_09460"/>
<evidence type="ECO:0000313" key="3">
    <source>
        <dbReference type="Proteomes" id="UP000076947"/>
    </source>
</evidence>
<dbReference type="InterPro" id="IPR001173">
    <property type="entry name" value="Glyco_trans_2-like"/>
</dbReference>
<dbReference type="GO" id="GO:0016740">
    <property type="term" value="F:transferase activity"/>
    <property type="evidence" value="ECO:0007669"/>
    <property type="project" value="UniProtKB-KW"/>
</dbReference>
<dbReference type="Proteomes" id="UP000076947">
    <property type="component" value="Unassembled WGS sequence"/>
</dbReference>
<dbReference type="InterPro" id="IPR029044">
    <property type="entry name" value="Nucleotide-diphossugar_trans"/>
</dbReference>
<organism evidence="2 3">
    <name type="scientific">Corynebacterium stationis</name>
    <dbReference type="NCBI Taxonomy" id="1705"/>
    <lineage>
        <taxon>Bacteria</taxon>
        <taxon>Bacillati</taxon>
        <taxon>Actinomycetota</taxon>
        <taxon>Actinomycetes</taxon>
        <taxon>Mycobacteriales</taxon>
        <taxon>Corynebacteriaceae</taxon>
        <taxon>Corynebacterium</taxon>
    </lineage>
</organism>
<dbReference type="PANTHER" id="PTHR43179">
    <property type="entry name" value="RHAMNOSYLTRANSFERASE WBBL"/>
    <property type="match status" value="1"/>
</dbReference>
<evidence type="ECO:0000259" key="1">
    <source>
        <dbReference type="Pfam" id="PF00535"/>
    </source>
</evidence>
<evidence type="ECO:0000313" key="2">
    <source>
        <dbReference type="EMBL" id="OAH32488.1"/>
    </source>
</evidence>
<keyword evidence="2" id="KW-0808">Transferase</keyword>
<dbReference type="Gene3D" id="3.90.550.10">
    <property type="entry name" value="Spore Coat Polysaccharide Biosynthesis Protein SpsA, Chain A"/>
    <property type="match status" value="1"/>
</dbReference>
<name>A0A177IUJ2_9CORY</name>